<dbReference type="EMBL" id="JBHTLN010000007">
    <property type="protein sequence ID" value="MFD1123745.1"/>
    <property type="molecule type" value="Genomic_DNA"/>
</dbReference>
<dbReference type="Pfam" id="PF13366">
    <property type="entry name" value="PDDEXK_3"/>
    <property type="match status" value="1"/>
</dbReference>
<comment type="caution">
    <text evidence="1">The sequence shown here is derived from an EMBL/GenBank/DDBJ whole genome shotgun (WGS) entry which is preliminary data.</text>
</comment>
<name>A0ABW3PGE3_9PROT</name>
<keyword evidence="2" id="KW-1185">Reference proteome</keyword>
<accession>A0ABW3PGE3</accession>
<dbReference type="RefSeq" id="WP_379035736.1">
    <property type="nucleotide sequence ID" value="NZ_JBHTLN010000007.1"/>
</dbReference>
<dbReference type="Proteomes" id="UP001597206">
    <property type="component" value="Unassembled WGS sequence"/>
</dbReference>
<reference evidence="2" key="1">
    <citation type="journal article" date="2019" name="Int. J. Syst. Evol. Microbiol.">
        <title>The Global Catalogue of Microorganisms (GCM) 10K type strain sequencing project: providing services to taxonomists for standard genome sequencing and annotation.</title>
        <authorList>
            <consortium name="The Broad Institute Genomics Platform"/>
            <consortium name="The Broad Institute Genome Sequencing Center for Infectious Disease"/>
            <person name="Wu L."/>
            <person name="Ma J."/>
        </authorList>
    </citation>
    <scope>NUCLEOTIDE SEQUENCE [LARGE SCALE GENOMIC DNA]</scope>
    <source>
        <strain evidence="2">CCUG 58411</strain>
    </source>
</reference>
<sequence length="120" mass="13543">MSDELTNQIIGAAIEVHIVLGAGLLECIYKDMCREFSIRKIPYQRQVAIDVKYKGEVILGQRLDLLVFGEVIVELKSQSRLPEHATAQLLSYLKLTGFKRGLLINFAETRLVNGIKRISL</sequence>
<dbReference type="InterPro" id="IPR026350">
    <property type="entry name" value="GxxExxY"/>
</dbReference>
<organism evidence="1 2">
    <name type="scientific">Methylophilus flavus</name>
    <dbReference type="NCBI Taxonomy" id="640084"/>
    <lineage>
        <taxon>Bacteria</taxon>
        <taxon>Pseudomonadati</taxon>
        <taxon>Pseudomonadota</taxon>
        <taxon>Betaproteobacteria</taxon>
        <taxon>Nitrosomonadales</taxon>
        <taxon>Methylophilaceae</taxon>
        <taxon>Methylophilus</taxon>
    </lineage>
</organism>
<evidence type="ECO:0000313" key="2">
    <source>
        <dbReference type="Proteomes" id="UP001597206"/>
    </source>
</evidence>
<dbReference type="NCBIfam" id="TIGR04256">
    <property type="entry name" value="GxxExxY"/>
    <property type="match status" value="1"/>
</dbReference>
<evidence type="ECO:0000313" key="1">
    <source>
        <dbReference type="EMBL" id="MFD1123745.1"/>
    </source>
</evidence>
<gene>
    <name evidence="1" type="ORF">ACFQ2T_14605</name>
</gene>
<proteinExistence type="predicted"/>
<protein>
    <submittedName>
        <fullName evidence="1">GxxExxY protein</fullName>
    </submittedName>
</protein>